<evidence type="ECO:0000313" key="2">
    <source>
        <dbReference type="EMBL" id="EFQ82261.1"/>
    </source>
</evidence>
<protein>
    <submittedName>
        <fullName evidence="2">Uncharacterized protein</fullName>
    </submittedName>
</protein>
<reference evidence="2" key="1">
    <citation type="submission" date="2010-08" db="EMBL/GenBank/DDBJ databases">
        <authorList>
            <person name="Muzny D."/>
            <person name="Qin X."/>
            <person name="Buhay C."/>
            <person name="Dugan-Rocha S."/>
            <person name="Ding Y."/>
            <person name="Chen G."/>
            <person name="Hawes A."/>
            <person name="Holder M."/>
            <person name="Jhangiani S."/>
            <person name="Johnson A."/>
            <person name="Khan Z."/>
            <person name="Li Z."/>
            <person name="Liu W."/>
            <person name="Liu X."/>
            <person name="Perez L."/>
            <person name="Shen H."/>
            <person name="Wang Q."/>
            <person name="Watt J."/>
            <person name="Xi L."/>
            <person name="Xin Y."/>
            <person name="Zhou J."/>
            <person name="Deng J."/>
            <person name="Jiang H."/>
            <person name="Liu Y."/>
            <person name="Qu J."/>
            <person name="Song X.-Z."/>
            <person name="Zhang L."/>
            <person name="Villasana D."/>
            <person name="Johnson A."/>
            <person name="Liu J."/>
            <person name="Liyanage D."/>
            <person name="Lorensuhewa L."/>
            <person name="Robinson T."/>
            <person name="Song A."/>
            <person name="Song B.-B."/>
            <person name="Dinh H."/>
            <person name="Thornton R."/>
            <person name="Coyle M."/>
            <person name="Francisco L."/>
            <person name="Jackson L."/>
            <person name="Javaid M."/>
            <person name="Korchina V."/>
            <person name="Kovar C."/>
            <person name="Mata R."/>
            <person name="Mathew T."/>
            <person name="Ngo R."/>
            <person name="Nguyen L."/>
            <person name="Nguyen N."/>
            <person name="Okwuonu G."/>
            <person name="Ongeri F."/>
            <person name="Pham C."/>
            <person name="Simmons D."/>
            <person name="Wilczek-Boney K."/>
            <person name="Hale W."/>
            <person name="Jakkamsetti A."/>
            <person name="Pham P."/>
            <person name="Ruth R."/>
            <person name="San Lucas F."/>
            <person name="Warren J."/>
            <person name="Zhang J."/>
            <person name="Zhao Z."/>
            <person name="Zhou C."/>
            <person name="Zhu D."/>
            <person name="Lee S."/>
            <person name="Bess C."/>
            <person name="Blankenburg K."/>
            <person name="Forbes L."/>
            <person name="Fu Q."/>
            <person name="Gubbala S."/>
            <person name="Hirani K."/>
            <person name="Jayaseelan J.C."/>
            <person name="Lara F."/>
            <person name="Munidasa M."/>
            <person name="Palculict T."/>
            <person name="Patil S."/>
            <person name="Pu L.-L."/>
            <person name="Saada N."/>
            <person name="Tang L."/>
            <person name="Weissenberger G."/>
            <person name="Zhu Y."/>
            <person name="Hemphill L."/>
            <person name="Shang Y."/>
            <person name="Youmans B."/>
            <person name="Ayvaz T."/>
            <person name="Ross M."/>
            <person name="Santibanez J."/>
            <person name="Aqrawi P."/>
            <person name="Gross S."/>
            <person name="Joshi V."/>
            <person name="Fowler G."/>
            <person name="Nazareth L."/>
            <person name="Reid J."/>
            <person name="Worley K."/>
            <person name="Petrosino J."/>
            <person name="Highlander S."/>
            <person name="Gibbs R."/>
        </authorList>
    </citation>
    <scope>NUCLEOTIDE SEQUENCE [LARGE SCALE GENOMIC DNA]</scope>
    <source>
        <strain evidence="2">DSM 15272</strain>
    </source>
</reference>
<comment type="caution">
    <text evidence="2">The sequence shown here is derived from an EMBL/GenBank/DDBJ whole genome shotgun (WGS) entry which is preliminary data.</text>
</comment>
<name>E2SF17_9ACTN</name>
<proteinExistence type="predicted"/>
<organism evidence="2 3">
    <name type="scientific">Aeromicrobium marinum DSM 15272</name>
    <dbReference type="NCBI Taxonomy" id="585531"/>
    <lineage>
        <taxon>Bacteria</taxon>
        <taxon>Bacillati</taxon>
        <taxon>Actinomycetota</taxon>
        <taxon>Actinomycetes</taxon>
        <taxon>Propionibacteriales</taxon>
        <taxon>Nocardioidaceae</taxon>
        <taxon>Aeromicrobium</taxon>
    </lineage>
</organism>
<gene>
    <name evidence="2" type="ORF">HMPREF0063_12626</name>
</gene>
<keyword evidence="1" id="KW-1133">Transmembrane helix</keyword>
<dbReference type="OrthoDB" id="10014212at2"/>
<evidence type="ECO:0000256" key="1">
    <source>
        <dbReference type="SAM" id="Phobius"/>
    </source>
</evidence>
<feature type="transmembrane region" description="Helical" evidence="1">
    <location>
        <begin position="30"/>
        <end position="48"/>
    </location>
</feature>
<dbReference type="HOGENOM" id="CLU_2766654_0_0_11"/>
<keyword evidence="3" id="KW-1185">Reference proteome</keyword>
<keyword evidence="1" id="KW-0472">Membrane</keyword>
<accession>E2SF17</accession>
<sequence>MDRPTPYGLLVAIVVLGASSLTLESGWLRLGGFAAVAVLLASVVYQLLGPQPKAPGIPPADEPTAEGAP</sequence>
<dbReference type="RefSeq" id="WP_007079624.1">
    <property type="nucleotide sequence ID" value="NZ_CM001024.1"/>
</dbReference>
<evidence type="ECO:0000313" key="3">
    <source>
        <dbReference type="Proteomes" id="UP000003111"/>
    </source>
</evidence>
<dbReference type="AlphaFoldDB" id="E2SF17"/>
<dbReference type="STRING" id="585531.HMPREF0063_12626"/>
<dbReference type="EMBL" id="ACLF03000010">
    <property type="protein sequence ID" value="EFQ82261.1"/>
    <property type="molecule type" value="Genomic_DNA"/>
</dbReference>
<dbReference type="Proteomes" id="UP000003111">
    <property type="component" value="Unassembled WGS sequence"/>
</dbReference>
<keyword evidence="1" id="KW-0812">Transmembrane</keyword>